<evidence type="ECO:0000313" key="4">
    <source>
        <dbReference type="Proteomes" id="UP001172457"/>
    </source>
</evidence>
<dbReference type="AlphaFoldDB" id="A0AA38SHU1"/>
<dbReference type="InterPro" id="IPR006527">
    <property type="entry name" value="F-box-assoc_dom_typ1"/>
</dbReference>
<keyword evidence="4" id="KW-1185">Reference proteome</keyword>
<dbReference type="EMBL" id="JARYMX010000007">
    <property type="protein sequence ID" value="KAJ9542214.1"/>
    <property type="molecule type" value="Genomic_DNA"/>
</dbReference>
<sequence>MSTYVPLDIQFRIIQQRLLPIKSLIRFISVCKAWKSFITSSEFVVGYGYHHTQPQHLMIKYDVEENYSEDVKFVCFFREPDGSSKNMAVLWNPLIRKSIAIDLPPVELSEFDFVVGFGVCPQTNDPKLVQITYIYDNKKIESISCIPNQVMVFTLSSGEWRYLSSNQLPRKSIEFDQRCSRVIGQFIYWLAYDRTDEDVQESLAVVKFSAHTPLEPYVVWTMEMENDDPKSLTKLFSIQAPHASINRIVGFSNNDEPILESLEVDHQDSDEVCQLVVYEPFSGHIKHLGVRGNNYSFSAISYTESLLLLDHDDCRIISCGDVKKVGTILS</sequence>
<dbReference type="SUPFAM" id="SSF81383">
    <property type="entry name" value="F-box domain"/>
    <property type="match status" value="1"/>
</dbReference>
<dbReference type="PANTHER" id="PTHR31672:SF10">
    <property type="entry name" value="F-BOX DOMAIN-CONTAINING PROTEIN"/>
    <property type="match status" value="1"/>
</dbReference>
<evidence type="ECO:0008006" key="5">
    <source>
        <dbReference type="Google" id="ProtNLM"/>
    </source>
</evidence>
<dbReference type="Proteomes" id="UP001172457">
    <property type="component" value="Chromosome 7"/>
</dbReference>
<reference evidence="3" key="1">
    <citation type="submission" date="2023-03" db="EMBL/GenBank/DDBJ databases">
        <title>Chromosome-scale reference genome and RAD-based genetic map of yellow starthistle (Centaurea solstitialis) reveal putative structural variation and QTLs associated with invader traits.</title>
        <authorList>
            <person name="Reatini B."/>
            <person name="Cang F.A."/>
            <person name="Jiang Q."/>
            <person name="Mckibben M.T.W."/>
            <person name="Barker M.S."/>
            <person name="Rieseberg L.H."/>
            <person name="Dlugosch K.M."/>
        </authorList>
    </citation>
    <scope>NUCLEOTIDE SEQUENCE</scope>
    <source>
        <strain evidence="3">CAN-66</strain>
        <tissue evidence="3">Leaf</tissue>
    </source>
</reference>
<gene>
    <name evidence="3" type="ORF">OSB04_028720</name>
</gene>
<feature type="domain" description="F-box associated beta-propeller type 1" evidence="2">
    <location>
        <begin position="74"/>
        <end position="210"/>
    </location>
</feature>
<dbReference type="Pfam" id="PF07734">
    <property type="entry name" value="FBA_1"/>
    <property type="match status" value="1"/>
</dbReference>
<dbReference type="PANTHER" id="PTHR31672">
    <property type="entry name" value="BNACNNG10540D PROTEIN"/>
    <property type="match status" value="1"/>
</dbReference>
<proteinExistence type="predicted"/>
<comment type="caution">
    <text evidence="3">The sequence shown here is derived from an EMBL/GenBank/DDBJ whole genome shotgun (WGS) entry which is preliminary data.</text>
</comment>
<dbReference type="InterPro" id="IPR001810">
    <property type="entry name" value="F-box_dom"/>
</dbReference>
<organism evidence="3 4">
    <name type="scientific">Centaurea solstitialis</name>
    <name type="common">yellow star-thistle</name>
    <dbReference type="NCBI Taxonomy" id="347529"/>
    <lineage>
        <taxon>Eukaryota</taxon>
        <taxon>Viridiplantae</taxon>
        <taxon>Streptophyta</taxon>
        <taxon>Embryophyta</taxon>
        <taxon>Tracheophyta</taxon>
        <taxon>Spermatophyta</taxon>
        <taxon>Magnoliopsida</taxon>
        <taxon>eudicotyledons</taxon>
        <taxon>Gunneridae</taxon>
        <taxon>Pentapetalae</taxon>
        <taxon>asterids</taxon>
        <taxon>campanulids</taxon>
        <taxon>Asterales</taxon>
        <taxon>Asteraceae</taxon>
        <taxon>Carduoideae</taxon>
        <taxon>Cardueae</taxon>
        <taxon>Centaureinae</taxon>
        <taxon>Centaurea</taxon>
    </lineage>
</organism>
<feature type="domain" description="F-box" evidence="1">
    <location>
        <begin position="18"/>
        <end position="43"/>
    </location>
</feature>
<evidence type="ECO:0000259" key="1">
    <source>
        <dbReference type="Pfam" id="PF00646"/>
    </source>
</evidence>
<evidence type="ECO:0000259" key="2">
    <source>
        <dbReference type="Pfam" id="PF07734"/>
    </source>
</evidence>
<dbReference type="InterPro" id="IPR050796">
    <property type="entry name" value="SCF_F-box_component"/>
</dbReference>
<dbReference type="InterPro" id="IPR036047">
    <property type="entry name" value="F-box-like_dom_sf"/>
</dbReference>
<accession>A0AA38SHU1</accession>
<dbReference type="Pfam" id="PF00646">
    <property type="entry name" value="F-box"/>
    <property type="match status" value="1"/>
</dbReference>
<evidence type="ECO:0000313" key="3">
    <source>
        <dbReference type="EMBL" id="KAJ9542214.1"/>
    </source>
</evidence>
<name>A0AA38SHU1_9ASTR</name>
<protein>
    <recommendedName>
        <fullName evidence="5">F-box domain-containing protein</fullName>
    </recommendedName>
</protein>